<evidence type="ECO:0000256" key="1">
    <source>
        <dbReference type="ARBA" id="ARBA00004790"/>
    </source>
</evidence>
<dbReference type="InterPro" id="IPR014729">
    <property type="entry name" value="Rossmann-like_a/b/a_fold"/>
</dbReference>
<name>A0AAV4LPP1_BABCB</name>
<evidence type="ECO:0000256" key="7">
    <source>
        <dbReference type="ARBA" id="ARBA00023027"/>
    </source>
</evidence>
<evidence type="ECO:0000259" key="8">
    <source>
        <dbReference type="Pfam" id="PF01467"/>
    </source>
</evidence>
<dbReference type="CDD" id="cd02165">
    <property type="entry name" value="NMNAT"/>
    <property type="match status" value="1"/>
</dbReference>
<feature type="domain" description="Cytidyltransferase-like" evidence="8">
    <location>
        <begin position="7"/>
        <end position="178"/>
    </location>
</feature>
<keyword evidence="6" id="KW-0067">ATP-binding</keyword>
<dbReference type="AlphaFoldDB" id="A0AAV4LPP1"/>
<dbReference type="GO" id="GO:0009435">
    <property type="term" value="P:NAD+ biosynthetic process"/>
    <property type="evidence" value="ECO:0007669"/>
    <property type="project" value="InterPro"/>
</dbReference>
<dbReference type="GO" id="GO:0005524">
    <property type="term" value="F:ATP binding"/>
    <property type="evidence" value="ECO:0007669"/>
    <property type="project" value="UniProtKB-KW"/>
</dbReference>
<proteinExistence type="inferred from homology"/>
<gene>
    <name evidence="9" type="ORF">BcabD6B2_13190</name>
</gene>
<evidence type="ECO:0000313" key="9">
    <source>
        <dbReference type="EMBL" id="GIX61884.1"/>
    </source>
</evidence>
<dbReference type="Gene3D" id="3.40.50.620">
    <property type="entry name" value="HUPs"/>
    <property type="match status" value="1"/>
</dbReference>
<dbReference type="EMBL" id="BPLF01000001">
    <property type="protein sequence ID" value="GIX61884.1"/>
    <property type="molecule type" value="Genomic_DNA"/>
</dbReference>
<organism evidence="9 10">
    <name type="scientific">Babesia caballi</name>
    <dbReference type="NCBI Taxonomy" id="5871"/>
    <lineage>
        <taxon>Eukaryota</taxon>
        <taxon>Sar</taxon>
        <taxon>Alveolata</taxon>
        <taxon>Apicomplexa</taxon>
        <taxon>Aconoidasida</taxon>
        <taxon>Piroplasmida</taxon>
        <taxon>Babesiidae</taxon>
        <taxon>Babesia</taxon>
    </lineage>
</organism>
<keyword evidence="3" id="KW-0808">Transferase</keyword>
<sequence>MLEKVLLFAGTFDPITAAHILMLRQCIETEFFSHVWMLPSGRRTDKEFKASDEARLEQCRIVARDFAALNIHVEVCDYEIKLGHSIDSYFTMRYYQTAYPNYDFYFFIGSDLLPQVPRWPYGEELIEITNFVIADREGYPIAQADLDRLKHYELLSELLQRKSRTMKTSNMSSTLVRAQLAEHIACDDAGTLHPKIMQYIRENMLYRQDRALRNAKKCK</sequence>
<keyword evidence="10" id="KW-1185">Reference proteome</keyword>
<dbReference type="Pfam" id="PF01467">
    <property type="entry name" value="CTP_transf_like"/>
    <property type="match status" value="1"/>
</dbReference>
<keyword evidence="4 9" id="KW-0548">Nucleotidyltransferase</keyword>
<keyword evidence="2" id="KW-0662">Pyridine nucleotide biosynthesis</keyword>
<dbReference type="InterPro" id="IPR005248">
    <property type="entry name" value="NadD/NMNAT"/>
</dbReference>
<evidence type="ECO:0000256" key="3">
    <source>
        <dbReference type="ARBA" id="ARBA00022679"/>
    </source>
</evidence>
<keyword evidence="7" id="KW-0520">NAD</keyword>
<evidence type="ECO:0000256" key="2">
    <source>
        <dbReference type="ARBA" id="ARBA00022642"/>
    </source>
</evidence>
<reference evidence="9 10" key="1">
    <citation type="submission" date="2021-06" db="EMBL/GenBank/DDBJ databases">
        <title>Genome sequence of Babesia caballi.</title>
        <authorList>
            <person name="Yamagishi J."/>
            <person name="Kidaka T."/>
            <person name="Ochi A."/>
        </authorList>
    </citation>
    <scope>NUCLEOTIDE SEQUENCE [LARGE SCALE GENOMIC DNA]</scope>
    <source>
        <strain evidence="9">USDA-D6B2</strain>
    </source>
</reference>
<dbReference type="Proteomes" id="UP001497744">
    <property type="component" value="Unassembled WGS sequence"/>
</dbReference>
<comment type="pathway">
    <text evidence="1">Cofactor biosynthesis; NAD(+) biosynthesis.</text>
</comment>
<protein>
    <submittedName>
        <fullName evidence="9">Nicotinate-nucleotide adenylyltransferase-like protein</fullName>
    </submittedName>
</protein>
<dbReference type="GO" id="GO:0070566">
    <property type="term" value="F:adenylyltransferase activity"/>
    <property type="evidence" value="ECO:0007669"/>
    <property type="project" value="UniProtKB-ARBA"/>
</dbReference>
<evidence type="ECO:0000313" key="10">
    <source>
        <dbReference type="Proteomes" id="UP001497744"/>
    </source>
</evidence>
<evidence type="ECO:0000256" key="6">
    <source>
        <dbReference type="ARBA" id="ARBA00022840"/>
    </source>
</evidence>
<dbReference type="InterPro" id="IPR004821">
    <property type="entry name" value="Cyt_trans-like"/>
</dbReference>
<evidence type="ECO:0000256" key="4">
    <source>
        <dbReference type="ARBA" id="ARBA00022695"/>
    </source>
</evidence>
<dbReference type="GeneID" id="94193367"/>
<evidence type="ECO:0000256" key="5">
    <source>
        <dbReference type="ARBA" id="ARBA00022741"/>
    </source>
</evidence>
<comment type="caution">
    <text evidence="9">The sequence shown here is derived from an EMBL/GenBank/DDBJ whole genome shotgun (WGS) entry which is preliminary data.</text>
</comment>
<dbReference type="RefSeq" id="XP_067713955.1">
    <property type="nucleotide sequence ID" value="XM_067857854.1"/>
</dbReference>
<dbReference type="PANTHER" id="PTHR39321">
    <property type="entry name" value="NICOTINATE-NUCLEOTIDE ADENYLYLTRANSFERASE-RELATED"/>
    <property type="match status" value="1"/>
</dbReference>
<dbReference type="PANTHER" id="PTHR39321:SF3">
    <property type="entry name" value="PHOSPHOPANTETHEINE ADENYLYLTRANSFERASE"/>
    <property type="match status" value="1"/>
</dbReference>
<keyword evidence="5" id="KW-0547">Nucleotide-binding</keyword>
<dbReference type="HAMAP" id="MF_00244">
    <property type="entry name" value="NaMN_adenylyltr"/>
    <property type="match status" value="1"/>
</dbReference>
<accession>A0AAV4LPP1</accession>
<dbReference type="SUPFAM" id="SSF52374">
    <property type="entry name" value="Nucleotidylyl transferase"/>
    <property type="match status" value="1"/>
</dbReference>